<gene>
    <name evidence="1" type="ORF">PG994_005371</name>
</gene>
<proteinExistence type="predicted"/>
<evidence type="ECO:0000313" key="2">
    <source>
        <dbReference type="Proteomes" id="UP001480595"/>
    </source>
</evidence>
<reference evidence="1 2" key="1">
    <citation type="submission" date="2023-01" db="EMBL/GenBank/DDBJ databases">
        <title>Analysis of 21 Apiospora genomes using comparative genomics revels a genus with tremendous synthesis potential of carbohydrate active enzymes and secondary metabolites.</title>
        <authorList>
            <person name="Sorensen T."/>
        </authorList>
    </citation>
    <scope>NUCLEOTIDE SEQUENCE [LARGE SCALE GENOMIC DNA]</scope>
    <source>
        <strain evidence="1 2">CBS 135458</strain>
    </source>
</reference>
<organism evidence="1 2">
    <name type="scientific">Apiospora phragmitis</name>
    <dbReference type="NCBI Taxonomy" id="2905665"/>
    <lineage>
        <taxon>Eukaryota</taxon>
        <taxon>Fungi</taxon>
        <taxon>Dikarya</taxon>
        <taxon>Ascomycota</taxon>
        <taxon>Pezizomycotina</taxon>
        <taxon>Sordariomycetes</taxon>
        <taxon>Xylariomycetidae</taxon>
        <taxon>Amphisphaeriales</taxon>
        <taxon>Apiosporaceae</taxon>
        <taxon>Apiospora</taxon>
    </lineage>
</organism>
<dbReference type="Proteomes" id="UP001480595">
    <property type="component" value="Unassembled WGS sequence"/>
</dbReference>
<keyword evidence="2" id="KW-1185">Reference proteome</keyword>
<name>A0ABR1VC24_9PEZI</name>
<accession>A0ABR1VC24</accession>
<dbReference type="EMBL" id="JAQQWL010000006">
    <property type="protein sequence ID" value="KAK8068755.1"/>
    <property type="molecule type" value="Genomic_DNA"/>
</dbReference>
<sequence>METEQATSPSPEAVDSVVKLYNAIHAAFPRAVAQFNSKRGTAHAVCSLLASVNDATYLQTYEFNALEKLDPKIIPFVVFKLVNNTAQNLWAVDVYHALEKDPVYRANVDGGLQRQRSQIVELNFQRNKLAEERIRDWDNYCWENRFTVLPSSTPAARSTSNCSRWGLGGFYYQLLHEIIFGRKMGAAMIQKPVEYEEWWLFFNDIDHDQAPEYIPNAFDRSIYRSSDIEVTCLNMAASQQWAF</sequence>
<dbReference type="GeneID" id="92089843"/>
<comment type="caution">
    <text evidence="1">The sequence shown here is derived from an EMBL/GenBank/DDBJ whole genome shotgun (WGS) entry which is preliminary data.</text>
</comment>
<evidence type="ECO:0000313" key="1">
    <source>
        <dbReference type="EMBL" id="KAK8068755.1"/>
    </source>
</evidence>
<dbReference type="RefSeq" id="XP_066716049.1">
    <property type="nucleotide sequence ID" value="XM_066856780.1"/>
</dbReference>
<protein>
    <submittedName>
        <fullName evidence="1">Uncharacterized protein</fullName>
    </submittedName>
</protein>